<keyword evidence="2" id="KW-1185">Reference proteome</keyword>
<reference evidence="3" key="1">
    <citation type="submission" date="2022-11" db="UniProtKB">
        <authorList>
            <consortium name="WormBaseParasite"/>
        </authorList>
    </citation>
    <scope>IDENTIFICATION</scope>
</reference>
<dbReference type="Proteomes" id="UP000887572">
    <property type="component" value="Unplaced"/>
</dbReference>
<accession>A0A914HD18</accession>
<evidence type="ECO:0000256" key="1">
    <source>
        <dbReference type="SAM" id="MobiDB-lite"/>
    </source>
</evidence>
<feature type="compositionally biased region" description="Low complexity" evidence="1">
    <location>
        <begin position="128"/>
        <end position="141"/>
    </location>
</feature>
<protein>
    <submittedName>
        <fullName evidence="3">Uncharacterized protein</fullName>
    </submittedName>
</protein>
<organism evidence="2 3">
    <name type="scientific">Globodera rostochiensis</name>
    <name type="common">Golden nematode worm</name>
    <name type="synonym">Heterodera rostochiensis</name>
    <dbReference type="NCBI Taxonomy" id="31243"/>
    <lineage>
        <taxon>Eukaryota</taxon>
        <taxon>Metazoa</taxon>
        <taxon>Ecdysozoa</taxon>
        <taxon>Nematoda</taxon>
        <taxon>Chromadorea</taxon>
        <taxon>Rhabditida</taxon>
        <taxon>Tylenchina</taxon>
        <taxon>Tylenchomorpha</taxon>
        <taxon>Tylenchoidea</taxon>
        <taxon>Heteroderidae</taxon>
        <taxon>Heteroderinae</taxon>
        <taxon>Globodera</taxon>
    </lineage>
</organism>
<proteinExistence type="predicted"/>
<feature type="compositionally biased region" description="Low complexity" evidence="1">
    <location>
        <begin position="183"/>
        <end position="197"/>
    </location>
</feature>
<evidence type="ECO:0000313" key="3">
    <source>
        <dbReference type="WBParaSite" id="Gr19_v10_g16235.t1"/>
    </source>
</evidence>
<evidence type="ECO:0000313" key="2">
    <source>
        <dbReference type="Proteomes" id="UP000887572"/>
    </source>
</evidence>
<feature type="region of interest" description="Disordered" evidence="1">
    <location>
        <begin position="94"/>
        <end position="141"/>
    </location>
</feature>
<name>A0A914HD18_GLORO</name>
<dbReference type="WBParaSite" id="Gr19_v10_g16235.t1">
    <property type="protein sequence ID" value="Gr19_v10_g16235.t1"/>
    <property type="gene ID" value="Gr19_v10_g16235"/>
</dbReference>
<feature type="region of interest" description="Disordered" evidence="1">
    <location>
        <begin position="183"/>
        <end position="204"/>
    </location>
</feature>
<dbReference type="AlphaFoldDB" id="A0A914HD18"/>
<sequence length="302" mass="33494">MALTGTSDTNATKTTICANDKSAAAEAATNNGTNLCNNNSTRVGAFRHKIVCRVCCWSPPTTVLMFLAFCCVLLSSFGAISNAELIPSNVFNTENANTDNNAHQQPQPQHQSKHAALKRATKMHQKQRQQQTEEAQQQFTDEQRMPPLVLLKLLDDVEAESGNNNNNFLPLIDYKLAMDNSRSSSSTEENILSSSSSTDDRTEQFQDQSVVMLPLLPPKRKKSVRRCGTLLLKHIQTVCGGCLRSPNPSETDEAIIMGKRDGESQLDMRRRMKKQSLGFSKITDICCTQRACDDEEVKPFCC</sequence>
<feature type="compositionally biased region" description="Basic residues" evidence="1">
    <location>
        <begin position="111"/>
        <end position="127"/>
    </location>
</feature>